<proteinExistence type="predicted"/>
<dbReference type="InterPro" id="IPR036962">
    <property type="entry name" value="Glyco_hydro_3_N_sf"/>
</dbReference>
<accession>J3N7L2</accession>
<dbReference type="InterPro" id="IPR017853">
    <property type="entry name" value="GH"/>
</dbReference>
<dbReference type="Gramene" id="OB11G17980.1">
    <property type="protein sequence ID" value="OB11G17980.1"/>
    <property type="gene ID" value="OB11G17980"/>
</dbReference>
<reference evidence="4" key="2">
    <citation type="submission" date="2013-04" db="UniProtKB">
        <authorList>
            <consortium name="EnsemblPlants"/>
        </authorList>
    </citation>
    <scope>IDENTIFICATION</scope>
</reference>
<dbReference type="Proteomes" id="UP000006038">
    <property type="component" value="Chromosome 11"/>
</dbReference>
<evidence type="ECO:0000256" key="2">
    <source>
        <dbReference type="SAM" id="MobiDB-lite"/>
    </source>
</evidence>
<feature type="compositionally biased region" description="Basic residues" evidence="2">
    <location>
        <begin position="124"/>
        <end position="135"/>
    </location>
</feature>
<dbReference type="eggNOG" id="ENOG502QQ55">
    <property type="taxonomic scope" value="Eukaryota"/>
</dbReference>
<feature type="compositionally biased region" description="Basic residues" evidence="2">
    <location>
        <begin position="171"/>
        <end position="187"/>
    </location>
</feature>
<feature type="compositionally biased region" description="Basic and acidic residues" evidence="2">
    <location>
        <begin position="293"/>
        <end position="302"/>
    </location>
</feature>
<keyword evidence="1" id="KW-0378">Hydrolase</keyword>
<dbReference type="GO" id="GO:0046556">
    <property type="term" value="F:alpha-L-arabinofuranosidase activity"/>
    <property type="evidence" value="ECO:0007669"/>
    <property type="project" value="TreeGrafter"/>
</dbReference>
<sequence length="390" mass="43498">MCAYTGINGVPACANSDLLTKTVRGDWGLDGYIASDCDAVAIMRDAQRYTPTPEDAVAVALKAGLDMNCGTYVQQHATAAIQQGKLTEEDIDKALKNLFAIRMRLGHFDGDPRSNGARPQEQRRVRRAGCRRHLHAGAQEPRAGGSHGRHRPAQERRRHPPARPNGGGLGSRHRAQRQRRPGAHRQLLRPAVRIDDAAQRHTGVPQEREVPRRVQLGRLRRRGHGGGRRAGELLRLCLPVHGAQPEAGERRARQDEPAAPRGAAEPHRRRGRRRQAPRHPGAPHRRPRRRHVRADEPQDRRHPVGRLPGASRRPRRRQGAVRRPQPQREAAGDMVPGGVHQGSHDGHADACCPGHRLPWPELSLLPGQDRLQVRLWPQLLQLLSPACLRR</sequence>
<feature type="domain" description="Glycoside hydrolase family 3 N-terminal" evidence="3">
    <location>
        <begin position="1"/>
        <end position="97"/>
    </location>
</feature>
<dbReference type="InterPro" id="IPR001764">
    <property type="entry name" value="Glyco_hydro_3_N"/>
</dbReference>
<dbReference type="GO" id="GO:0031222">
    <property type="term" value="P:arabinan catabolic process"/>
    <property type="evidence" value="ECO:0007669"/>
    <property type="project" value="TreeGrafter"/>
</dbReference>
<reference evidence="4" key="1">
    <citation type="journal article" date="2013" name="Nat. Commun.">
        <title>Whole-genome sequencing of Oryza brachyantha reveals mechanisms underlying Oryza genome evolution.</title>
        <authorList>
            <person name="Chen J."/>
            <person name="Huang Q."/>
            <person name="Gao D."/>
            <person name="Wang J."/>
            <person name="Lang Y."/>
            <person name="Liu T."/>
            <person name="Li B."/>
            <person name="Bai Z."/>
            <person name="Luis Goicoechea J."/>
            <person name="Liang C."/>
            <person name="Chen C."/>
            <person name="Zhang W."/>
            <person name="Sun S."/>
            <person name="Liao Y."/>
            <person name="Zhang X."/>
            <person name="Yang L."/>
            <person name="Song C."/>
            <person name="Wang M."/>
            <person name="Shi J."/>
            <person name="Liu G."/>
            <person name="Liu J."/>
            <person name="Zhou H."/>
            <person name="Zhou W."/>
            <person name="Yu Q."/>
            <person name="An N."/>
            <person name="Chen Y."/>
            <person name="Cai Q."/>
            <person name="Wang B."/>
            <person name="Liu B."/>
            <person name="Min J."/>
            <person name="Huang Y."/>
            <person name="Wu H."/>
            <person name="Li Z."/>
            <person name="Zhang Y."/>
            <person name="Yin Y."/>
            <person name="Song W."/>
            <person name="Jiang J."/>
            <person name="Jackson S.A."/>
            <person name="Wing R.A."/>
            <person name="Wang J."/>
            <person name="Chen M."/>
        </authorList>
    </citation>
    <scope>NUCLEOTIDE SEQUENCE [LARGE SCALE GENOMIC DNA]</scope>
    <source>
        <strain evidence="4">cv. IRGC 101232</strain>
    </source>
</reference>
<feature type="compositionally biased region" description="Basic residues" evidence="2">
    <location>
        <begin position="267"/>
        <end position="292"/>
    </location>
</feature>
<feature type="region of interest" description="Disordered" evidence="2">
    <location>
        <begin position="106"/>
        <end position="228"/>
    </location>
</feature>
<dbReference type="EnsemblPlants" id="OB11G17980.1">
    <property type="protein sequence ID" value="OB11G17980.1"/>
    <property type="gene ID" value="OB11G17980"/>
</dbReference>
<evidence type="ECO:0000313" key="5">
    <source>
        <dbReference type="Proteomes" id="UP000006038"/>
    </source>
</evidence>
<evidence type="ECO:0000313" key="4">
    <source>
        <dbReference type="EnsemblPlants" id="OB11G17980.1"/>
    </source>
</evidence>
<dbReference type="AlphaFoldDB" id="J3N7L2"/>
<feature type="region of interest" description="Disordered" evidence="2">
    <location>
        <begin position="244"/>
        <end position="347"/>
    </location>
</feature>
<evidence type="ECO:0000256" key="1">
    <source>
        <dbReference type="ARBA" id="ARBA00022801"/>
    </source>
</evidence>
<dbReference type="HOGENOM" id="CLU_708587_0_0_1"/>
<dbReference type="GO" id="GO:0045493">
    <property type="term" value="P:xylan catabolic process"/>
    <property type="evidence" value="ECO:0007669"/>
    <property type="project" value="InterPro"/>
</dbReference>
<protein>
    <recommendedName>
        <fullName evidence="3">Glycoside hydrolase family 3 N-terminal domain-containing protein</fullName>
    </recommendedName>
</protein>
<dbReference type="Pfam" id="PF00933">
    <property type="entry name" value="Glyco_hydro_3"/>
    <property type="match status" value="1"/>
</dbReference>
<dbReference type="PANTHER" id="PTHR42721:SF9">
    <property type="entry name" value="OS11G0297300 PROTEIN"/>
    <property type="match status" value="1"/>
</dbReference>
<dbReference type="STRING" id="4533.J3N7L2"/>
<dbReference type="SUPFAM" id="SSF51445">
    <property type="entry name" value="(Trans)glycosidases"/>
    <property type="match status" value="1"/>
</dbReference>
<dbReference type="GO" id="GO:0009505">
    <property type="term" value="C:plant-type cell wall"/>
    <property type="evidence" value="ECO:0007669"/>
    <property type="project" value="TreeGrafter"/>
</dbReference>
<name>J3N7L2_ORYBR</name>
<dbReference type="GO" id="GO:0009044">
    <property type="term" value="F:xylan 1,4-beta-xylosidase activity"/>
    <property type="evidence" value="ECO:0007669"/>
    <property type="project" value="InterPro"/>
</dbReference>
<feature type="compositionally biased region" description="Basic residues" evidence="2">
    <location>
        <begin position="147"/>
        <end position="161"/>
    </location>
</feature>
<dbReference type="InterPro" id="IPR044993">
    <property type="entry name" value="BXL"/>
</dbReference>
<keyword evidence="5" id="KW-1185">Reference proteome</keyword>
<organism evidence="4">
    <name type="scientific">Oryza brachyantha</name>
    <name type="common">malo sina</name>
    <dbReference type="NCBI Taxonomy" id="4533"/>
    <lineage>
        <taxon>Eukaryota</taxon>
        <taxon>Viridiplantae</taxon>
        <taxon>Streptophyta</taxon>
        <taxon>Embryophyta</taxon>
        <taxon>Tracheophyta</taxon>
        <taxon>Spermatophyta</taxon>
        <taxon>Magnoliopsida</taxon>
        <taxon>Liliopsida</taxon>
        <taxon>Poales</taxon>
        <taxon>Poaceae</taxon>
        <taxon>BOP clade</taxon>
        <taxon>Oryzoideae</taxon>
        <taxon>Oryzeae</taxon>
        <taxon>Oryzinae</taxon>
        <taxon>Oryza</taxon>
    </lineage>
</organism>
<evidence type="ECO:0000259" key="3">
    <source>
        <dbReference type="Pfam" id="PF00933"/>
    </source>
</evidence>
<dbReference type="Gene3D" id="3.20.20.300">
    <property type="entry name" value="Glycoside hydrolase, family 3, N-terminal domain"/>
    <property type="match status" value="1"/>
</dbReference>
<feature type="compositionally biased region" description="Basic residues" evidence="2">
    <location>
        <begin position="218"/>
        <end position="227"/>
    </location>
</feature>
<feature type="compositionally biased region" description="Basic and acidic residues" evidence="2">
    <location>
        <begin position="247"/>
        <end position="258"/>
    </location>
</feature>
<dbReference type="PANTHER" id="PTHR42721">
    <property type="entry name" value="SUGAR HYDROLASE-RELATED"/>
    <property type="match status" value="1"/>
</dbReference>